<gene>
    <name evidence="5" type="ORF">CJD38_02505</name>
</gene>
<dbReference type="Gene3D" id="1.10.10.10">
    <property type="entry name" value="Winged helix-like DNA-binding domain superfamily/Winged helix DNA-binding domain"/>
    <property type="match status" value="1"/>
</dbReference>
<dbReference type="AlphaFoldDB" id="A0A2T5MKA4"/>
<keyword evidence="1" id="KW-0805">Transcription regulation</keyword>
<dbReference type="EMBL" id="QANS01000001">
    <property type="protein sequence ID" value="PTU33005.1"/>
    <property type="molecule type" value="Genomic_DNA"/>
</dbReference>
<feature type="domain" description="HTH marR-type" evidence="4">
    <location>
        <begin position="13"/>
        <end position="145"/>
    </location>
</feature>
<dbReference type="RefSeq" id="WP_107938712.1">
    <property type="nucleotide sequence ID" value="NZ_QANS01000001.1"/>
</dbReference>
<evidence type="ECO:0000256" key="2">
    <source>
        <dbReference type="ARBA" id="ARBA00023125"/>
    </source>
</evidence>
<dbReference type="GO" id="GO:0003700">
    <property type="term" value="F:DNA-binding transcription factor activity"/>
    <property type="evidence" value="ECO:0007669"/>
    <property type="project" value="InterPro"/>
</dbReference>
<dbReference type="InterPro" id="IPR000835">
    <property type="entry name" value="HTH_MarR-typ"/>
</dbReference>
<keyword evidence="3" id="KW-0804">Transcription</keyword>
<sequence length="153" mass="17525">MHKHYQPEGYRARTSIGYLIKRSHSLMSECLEVAFAQKDFTFMQWVVLMTVRDGLAVTATDICRDYRHDQGALTRVIDQLETRGLLERQRSTEDRRVVQLALTEQGSKTVESLIPVVVERLNTALDGFTVDEVGELTRLLGKLVSRVEVEMQK</sequence>
<evidence type="ECO:0000256" key="3">
    <source>
        <dbReference type="ARBA" id="ARBA00023163"/>
    </source>
</evidence>
<accession>A0A2T5MKA4</accession>
<dbReference type="GO" id="GO:0003677">
    <property type="term" value="F:DNA binding"/>
    <property type="evidence" value="ECO:0007669"/>
    <property type="project" value="UniProtKB-KW"/>
</dbReference>
<name>A0A2T5MKA4_9GAMM</name>
<evidence type="ECO:0000256" key="1">
    <source>
        <dbReference type="ARBA" id="ARBA00023015"/>
    </source>
</evidence>
<dbReference type="PANTHER" id="PTHR42756:SF1">
    <property type="entry name" value="TRANSCRIPTIONAL REPRESSOR OF EMRAB OPERON"/>
    <property type="match status" value="1"/>
</dbReference>
<dbReference type="InterPro" id="IPR036390">
    <property type="entry name" value="WH_DNA-bd_sf"/>
</dbReference>
<keyword evidence="6" id="KW-1185">Reference proteome</keyword>
<keyword evidence="2" id="KW-0238">DNA-binding</keyword>
<evidence type="ECO:0000313" key="5">
    <source>
        <dbReference type="EMBL" id="PTU33005.1"/>
    </source>
</evidence>
<proteinExistence type="predicted"/>
<dbReference type="OrthoDB" id="6195716at2"/>
<dbReference type="PRINTS" id="PR00598">
    <property type="entry name" value="HTHMARR"/>
</dbReference>
<reference evidence="5 6" key="1">
    <citation type="submission" date="2018-04" db="EMBL/GenBank/DDBJ databases">
        <title>Novel species isolated from glacier.</title>
        <authorList>
            <person name="Liu Q."/>
            <person name="Xin Y.-H."/>
        </authorList>
    </citation>
    <scope>NUCLEOTIDE SEQUENCE [LARGE SCALE GENOMIC DNA]</scope>
    <source>
        <strain evidence="5 6">GT1R17</strain>
    </source>
</reference>
<evidence type="ECO:0000259" key="4">
    <source>
        <dbReference type="PROSITE" id="PS50995"/>
    </source>
</evidence>
<dbReference type="Proteomes" id="UP000244248">
    <property type="component" value="Unassembled WGS sequence"/>
</dbReference>
<dbReference type="PROSITE" id="PS01117">
    <property type="entry name" value="HTH_MARR_1"/>
    <property type="match status" value="1"/>
</dbReference>
<dbReference type="SUPFAM" id="SSF46785">
    <property type="entry name" value="Winged helix' DNA-binding domain"/>
    <property type="match status" value="1"/>
</dbReference>
<dbReference type="PANTHER" id="PTHR42756">
    <property type="entry name" value="TRANSCRIPTIONAL REGULATOR, MARR"/>
    <property type="match status" value="1"/>
</dbReference>
<dbReference type="InterPro" id="IPR023187">
    <property type="entry name" value="Tscrpt_reg_MarR-type_CS"/>
</dbReference>
<evidence type="ECO:0000313" key="6">
    <source>
        <dbReference type="Proteomes" id="UP000244248"/>
    </source>
</evidence>
<comment type="caution">
    <text evidence="5">The sequence shown here is derived from an EMBL/GenBank/DDBJ whole genome shotgun (WGS) entry which is preliminary data.</text>
</comment>
<organism evidence="5 6">
    <name type="scientific">Stenotrophobium rhamnosiphilum</name>
    <dbReference type="NCBI Taxonomy" id="2029166"/>
    <lineage>
        <taxon>Bacteria</taxon>
        <taxon>Pseudomonadati</taxon>
        <taxon>Pseudomonadota</taxon>
        <taxon>Gammaproteobacteria</taxon>
        <taxon>Nevskiales</taxon>
        <taxon>Nevskiaceae</taxon>
        <taxon>Stenotrophobium</taxon>
    </lineage>
</organism>
<dbReference type="PROSITE" id="PS50995">
    <property type="entry name" value="HTH_MARR_2"/>
    <property type="match status" value="1"/>
</dbReference>
<dbReference type="Pfam" id="PF01047">
    <property type="entry name" value="MarR"/>
    <property type="match status" value="1"/>
</dbReference>
<dbReference type="SMART" id="SM00347">
    <property type="entry name" value="HTH_MARR"/>
    <property type="match status" value="1"/>
</dbReference>
<dbReference type="InterPro" id="IPR036388">
    <property type="entry name" value="WH-like_DNA-bd_sf"/>
</dbReference>
<protein>
    <submittedName>
        <fullName evidence="5">MarR family transcriptional regulator</fullName>
    </submittedName>
</protein>